<dbReference type="GO" id="GO:0015074">
    <property type="term" value="P:DNA integration"/>
    <property type="evidence" value="ECO:0007669"/>
    <property type="project" value="InterPro"/>
</dbReference>
<protein>
    <recommendedName>
        <fullName evidence="1">Integrase catalytic domain-containing protein</fullName>
    </recommendedName>
</protein>
<organism evidence="2 3">
    <name type="scientific">Oryzias latipes</name>
    <name type="common">Japanese rice fish</name>
    <name type="synonym">Japanese killifish</name>
    <dbReference type="NCBI Taxonomy" id="8090"/>
    <lineage>
        <taxon>Eukaryota</taxon>
        <taxon>Metazoa</taxon>
        <taxon>Chordata</taxon>
        <taxon>Craniata</taxon>
        <taxon>Vertebrata</taxon>
        <taxon>Euteleostomi</taxon>
        <taxon>Actinopterygii</taxon>
        <taxon>Neopterygii</taxon>
        <taxon>Teleostei</taxon>
        <taxon>Neoteleostei</taxon>
        <taxon>Acanthomorphata</taxon>
        <taxon>Ovalentaria</taxon>
        <taxon>Atherinomorphae</taxon>
        <taxon>Beloniformes</taxon>
        <taxon>Adrianichthyidae</taxon>
        <taxon>Oryziinae</taxon>
        <taxon>Oryzias</taxon>
    </lineage>
</organism>
<dbReference type="Gene3D" id="3.30.420.10">
    <property type="entry name" value="Ribonuclease H-like superfamily/Ribonuclease H"/>
    <property type="match status" value="1"/>
</dbReference>
<reference evidence="2" key="4">
    <citation type="submission" date="2025-09" db="UniProtKB">
        <authorList>
            <consortium name="Ensembl"/>
        </authorList>
    </citation>
    <scope>IDENTIFICATION</scope>
    <source>
        <strain evidence="2">HNI</strain>
    </source>
</reference>
<dbReference type="GO" id="GO:0003676">
    <property type="term" value="F:nucleic acid binding"/>
    <property type="evidence" value="ECO:0007669"/>
    <property type="project" value="InterPro"/>
</dbReference>
<sequence>MEQDVRDFVAACAICARSKSSNSPPAGLLHPLPIAERPWSHVSMDFVTGLPPSEGNTVILTIVDRFSKAAQFIPLAKLPTATEMADVLVHQVFRHHGIPKDIVSDRGPQFVSQVWRSFCSALGATVSLTSGYHPQSNGQAERANQELEAALRCLAAQNPSSWSKFLVWIEYAHNNHPSSATGMSPFEASLGYSPPLFPSDDIDLAVPSVQHHLQRIQRVWRQTTAALLRTREGNCRVANRRRRAGPDYQPGQKVWLSSKNVPLQVTSRKLAPRFIGPYIIERVINPTCVRLRLPAALKIHPSFHVSQIKPFQESPLCPPSAS</sequence>
<proteinExistence type="predicted"/>
<dbReference type="InterPro" id="IPR056924">
    <property type="entry name" value="SH3_Tf2-1"/>
</dbReference>
<dbReference type="SUPFAM" id="SSF53098">
    <property type="entry name" value="Ribonuclease H-like"/>
    <property type="match status" value="1"/>
</dbReference>
<feature type="domain" description="Integrase catalytic" evidence="1">
    <location>
        <begin position="34"/>
        <end position="193"/>
    </location>
</feature>
<dbReference type="InterPro" id="IPR001584">
    <property type="entry name" value="Integrase_cat-core"/>
</dbReference>
<dbReference type="AlphaFoldDB" id="A0A3P9LR62"/>
<dbReference type="Pfam" id="PF24626">
    <property type="entry name" value="SH3_Tf2-1"/>
    <property type="match status" value="1"/>
</dbReference>
<reference evidence="2 3" key="2">
    <citation type="submission" date="2017-04" db="EMBL/GenBank/DDBJ databases">
        <title>CpG methylation of centromeres and impact of large insertions on vertebrate speciation.</title>
        <authorList>
            <person name="Ichikawa K."/>
            <person name="Yoshimura J."/>
            <person name="Morishita S."/>
        </authorList>
    </citation>
    <scope>NUCLEOTIDE SEQUENCE</scope>
    <source>
        <strain evidence="2 3">HNI</strain>
    </source>
</reference>
<reference evidence="2" key="3">
    <citation type="submission" date="2025-08" db="UniProtKB">
        <authorList>
            <consortium name="Ensembl"/>
        </authorList>
    </citation>
    <scope>IDENTIFICATION</scope>
    <source>
        <strain evidence="2">HNI</strain>
    </source>
</reference>
<evidence type="ECO:0000313" key="2">
    <source>
        <dbReference type="Ensembl" id="ENSORLP00020023190.1"/>
    </source>
</evidence>
<dbReference type="Proteomes" id="UP000265180">
    <property type="component" value="Chromosome 20"/>
</dbReference>
<dbReference type="PANTHER" id="PTHR37984">
    <property type="entry name" value="PROTEIN CBG26694"/>
    <property type="match status" value="1"/>
</dbReference>
<dbReference type="PROSITE" id="PS50994">
    <property type="entry name" value="INTEGRASE"/>
    <property type="match status" value="1"/>
</dbReference>
<dbReference type="PANTHER" id="PTHR37984:SF15">
    <property type="entry name" value="INTEGRASE CATALYTIC DOMAIN-CONTAINING PROTEIN"/>
    <property type="match status" value="1"/>
</dbReference>
<dbReference type="InterPro" id="IPR036397">
    <property type="entry name" value="RNaseH_sf"/>
</dbReference>
<evidence type="ECO:0000313" key="3">
    <source>
        <dbReference type="Proteomes" id="UP000265180"/>
    </source>
</evidence>
<evidence type="ECO:0000259" key="1">
    <source>
        <dbReference type="PROSITE" id="PS50994"/>
    </source>
</evidence>
<reference key="1">
    <citation type="journal article" date="2007" name="Nature">
        <title>The medaka draft genome and insights into vertebrate genome evolution.</title>
        <authorList>
            <person name="Kasahara M."/>
            <person name="Naruse K."/>
            <person name="Sasaki S."/>
            <person name="Nakatani Y."/>
            <person name="Qu W."/>
            <person name="Ahsan B."/>
            <person name="Yamada T."/>
            <person name="Nagayasu Y."/>
            <person name="Doi K."/>
            <person name="Kasai Y."/>
            <person name="Jindo T."/>
            <person name="Kobayashi D."/>
            <person name="Shimada A."/>
            <person name="Toyoda A."/>
            <person name="Kuroki Y."/>
            <person name="Fujiyama A."/>
            <person name="Sasaki T."/>
            <person name="Shimizu A."/>
            <person name="Asakawa S."/>
            <person name="Shimizu N."/>
            <person name="Hashimoto S."/>
            <person name="Yang J."/>
            <person name="Lee Y."/>
            <person name="Matsushima K."/>
            <person name="Sugano S."/>
            <person name="Sakaizumi M."/>
            <person name="Narita T."/>
            <person name="Ohishi K."/>
            <person name="Haga S."/>
            <person name="Ohta F."/>
            <person name="Nomoto H."/>
            <person name="Nogata K."/>
            <person name="Morishita T."/>
            <person name="Endo T."/>
            <person name="Shin-I T."/>
            <person name="Takeda H."/>
            <person name="Morishita S."/>
            <person name="Kohara Y."/>
        </authorList>
    </citation>
    <scope>NUCLEOTIDE SEQUENCE [LARGE SCALE GENOMIC DNA]</scope>
    <source>
        <strain>Hd-rR</strain>
    </source>
</reference>
<dbReference type="FunFam" id="3.30.420.10:FF:000032">
    <property type="entry name" value="Retrovirus-related Pol polyprotein from transposon 297-like Protein"/>
    <property type="match status" value="1"/>
</dbReference>
<dbReference type="InterPro" id="IPR050951">
    <property type="entry name" value="Retrovirus_Pol_polyprotein"/>
</dbReference>
<dbReference type="Pfam" id="PF00665">
    <property type="entry name" value="rve"/>
    <property type="match status" value="1"/>
</dbReference>
<accession>A0A3P9LR62</accession>
<dbReference type="Ensembl" id="ENSORLT00020010208.1">
    <property type="protein sequence ID" value="ENSORLP00020023190.1"/>
    <property type="gene ID" value="ENSORLG00020003858.1"/>
</dbReference>
<dbReference type="InterPro" id="IPR012337">
    <property type="entry name" value="RNaseH-like_sf"/>
</dbReference>
<name>A0A3P9LR62_ORYLA</name>